<protein>
    <submittedName>
        <fullName evidence="7">FAD-dependent oxidoreductase</fullName>
    </submittedName>
</protein>
<keyword evidence="4" id="KW-0274">FAD</keyword>
<reference evidence="7" key="2">
    <citation type="journal article" date="2021" name="PeerJ">
        <title>Extensive microbial diversity within the chicken gut microbiome revealed by metagenomics and culture.</title>
        <authorList>
            <person name="Gilroy R."/>
            <person name="Ravi A."/>
            <person name="Getino M."/>
            <person name="Pursley I."/>
            <person name="Horton D.L."/>
            <person name="Alikhan N.F."/>
            <person name="Baker D."/>
            <person name="Gharbi K."/>
            <person name="Hall N."/>
            <person name="Watson M."/>
            <person name="Adriaenssens E.M."/>
            <person name="Foster-Nyarko E."/>
            <person name="Jarju S."/>
            <person name="Secka A."/>
            <person name="Antonio M."/>
            <person name="Oren A."/>
            <person name="Chaudhuri R.R."/>
            <person name="La Ragione R."/>
            <person name="Hildebrand F."/>
            <person name="Pallen M.J."/>
        </authorList>
    </citation>
    <scope>NUCLEOTIDE SEQUENCE</scope>
    <source>
        <strain evidence="7">ChiGjej3B3-7149</strain>
    </source>
</reference>
<evidence type="ECO:0000313" key="7">
    <source>
        <dbReference type="EMBL" id="HIR55281.1"/>
    </source>
</evidence>
<name>A0A9D1IZ78_9FIRM</name>
<dbReference type="GO" id="GO:0016491">
    <property type="term" value="F:oxidoreductase activity"/>
    <property type="evidence" value="ECO:0007669"/>
    <property type="project" value="UniProtKB-KW"/>
</dbReference>
<dbReference type="Gene3D" id="3.50.50.60">
    <property type="entry name" value="FAD/NAD(P)-binding domain"/>
    <property type="match status" value="1"/>
</dbReference>
<feature type="domain" description="FAD-binding" evidence="6">
    <location>
        <begin position="6"/>
        <end position="182"/>
    </location>
</feature>
<dbReference type="Proteomes" id="UP000824238">
    <property type="component" value="Unassembled WGS sequence"/>
</dbReference>
<comment type="similarity">
    <text evidence="2">Belongs to the ETF-QO/FixC family.</text>
</comment>
<dbReference type="PANTHER" id="PTHR43624:SF2">
    <property type="entry name" value="ELECTRON TRANSFER FLAVOPROTEIN-QUINONE OXIDOREDUCTASE YDIS-RELATED"/>
    <property type="match status" value="1"/>
</dbReference>
<keyword evidence="3" id="KW-0285">Flavoprotein</keyword>
<dbReference type="GO" id="GO:0071949">
    <property type="term" value="F:FAD binding"/>
    <property type="evidence" value="ECO:0007669"/>
    <property type="project" value="InterPro"/>
</dbReference>
<dbReference type="InterPro" id="IPR036188">
    <property type="entry name" value="FAD/NAD-bd_sf"/>
</dbReference>
<sequence>MSDERMEVIVVGGGLAGLSAAYTMARAGMEVLLIERGSYCGAKNVTGGKLCADVLKKLIPSFEEELPVERRLIREQAYAWSGSAVSETGLDVRALQATKYGDAYSVLRAKLDQWLCEKAEEEGVMVINNITVTGLLIEDGKVCGVMAGDERMEAGLVILADGANSLLAQQAGLGTPPEPGTTCVGVKEVIQLGEETVNSRFGLAGDEGVEYMYLGDRSAGNYADGFIYTNRDSVSVGIEFLIGDIDKTDKAVPELLEEFKELPAVAELIEGGTLLEYSAHIVHHGGSSKLGRLCGDGVLIAGDAAGLVANYGFTIRGMDLAVESGILAAETAIALRESGDYSAEALSAYQQAVEASGIFRELRRCEEYMNETHGGV</sequence>
<proteinExistence type="inferred from homology"/>
<dbReference type="SUPFAM" id="SSF54373">
    <property type="entry name" value="FAD-linked reductases, C-terminal domain"/>
    <property type="match status" value="1"/>
</dbReference>
<evidence type="ECO:0000313" key="8">
    <source>
        <dbReference type="Proteomes" id="UP000824238"/>
    </source>
</evidence>
<accession>A0A9D1IZ78</accession>
<evidence type="ECO:0000256" key="4">
    <source>
        <dbReference type="ARBA" id="ARBA00022827"/>
    </source>
</evidence>
<comment type="cofactor">
    <cofactor evidence="1">
        <name>FAD</name>
        <dbReference type="ChEBI" id="CHEBI:57692"/>
    </cofactor>
</comment>
<dbReference type="EMBL" id="DVHH01000162">
    <property type="protein sequence ID" value="HIR55281.1"/>
    <property type="molecule type" value="Genomic_DNA"/>
</dbReference>
<dbReference type="InterPro" id="IPR002938">
    <property type="entry name" value="FAD-bd"/>
</dbReference>
<keyword evidence="5" id="KW-0560">Oxidoreductase</keyword>
<gene>
    <name evidence="7" type="ORF">IAD36_06805</name>
</gene>
<evidence type="ECO:0000256" key="3">
    <source>
        <dbReference type="ARBA" id="ARBA00022630"/>
    </source>
</evidence>
<evidence type="ECO:0000256" key="2">
    <source>
        <dbReference type="ARBA" id="ARBA00006796"/>
    </source>
</evidence>
<dbReference type="PRINTS" id="PR00420">
    <property type="entry name" value="RNGMNOXGNASE"/>
</dbReference>
<dbReference type="SUPFAM" id="SSF51905">
    <property type="entry name" value="FAD/NAD(P)-binding domain"/>
    <property type="match status" value="1"/>
</dbReference>
<reference evidence="7" key="1">
    <citation type="submission" date="2020-10" db="EMBL/GenBank/DDBJ databases">
        <authorList>
            <person name="Gilroy R."/>
        </authorList>
    </citation>
    <scope>NUCLEOTIDE SEQUENCE</scope>
    <source>
        <strain evidence="7">ChiGjej3B3-7149</strain>
    </source>
</reference>
<evidence type="ECO:0000259" key="6">
    <source>
        <dbReference type="Pfam" id="PF01494"/>
    </source>
</evidence>
<evidence type="ECO:0000256" key="1">
    <source>
        <dbReference type="ARBA" id="ARBA00001974"/>
    </source>
</evidence>
<dbReference type="PANTHER" id="PTHR43624">
    <property type="entry name" value="ELECTRON TRANSFER FLAVOPROTEIN-QUINONE OXIDOREDUCTASE YDIS-RELATED"/>
    <property type="match status" value="1"/>
</dbReference>
<dbReference type="Pfam" id="PF01494">
    <property type="entry name" value="FAD_binding_3"/>
    <property type="match status" value="1"/>
</dbReference>
<dbReference type="AlphaFoldDB" id="A0A9D1IZ78"/>
<evidence type="ECO:0000256" key="5">
    <source>
        <dbReference type="ARBA" id="ARBA00023002"/>
    </source>
</evidence>
<dbReference type="InterPro" id="IPR039651">
    <property type="entry name" value="FixC-like"/>
</dbReference>
<organism evidence="7 8">
    <name type="scientific">Candidatus Scatomorpha intestinigallinarum</name>
    <dbReference type="NCBI Taxonomy" id="2840923"/>
    <lineage>
        <taxon>Bacteria</taxon>
        <taxon>Bacillati</taxon>
        <taxon>Bacillota</taxon>
        <taxon>Clostridia</taxon>
        <taxon>Eubacteriales</taxon>
        <taxon>Candidatus Scatomorpha</taxon>
    </lineage>
</organism>
<comment type="caution">
    <text evidence="7">The sequence shown here is derived from an EMBL/GenBank/DDBJ whole genome shotgun (WGS) entry which is preliminary data.</text>
</comment>